<evidence type="ECO:0000313" key="4">
    <source>
        <dbReference type="Proteomes" id="UP001240447"/>
    </source>
</evidence>
<organism evidence="3 4">
    <name type="scientific">Nocardioides massiliensis</name>
    <dbReference type="NCBI Taxonomy" id="1325935"/>
    <lineage>
        <taxon>Bacteria</taxon>
        <taxon>Bacillati</taxon>
        <taxon>Actinomycetota</taxon>
        <taxon>Actinomycetes</taxon>
        <taxon>Propionibacteriales</taxon>
        <taxon>Nocardioidaceae</taxon>
        <taxon>Nocardioides</taxon>
    </lineage>
</organism>
<gene>
    <name evidence="3" type="ORF">J2S59_000117</name>
</gene>
<protein>
    <recommendedName>
        <fullName evidence="5">Secreted protein</fullName>
    </recommendedName>
</protein>
<feature type="region of interest" description="Disordered" evidence="1">
    <location>
        <begin position="26"/>
        <end position="57"/>
    </location>
</feature>
<dbReference type="Proteomes" id="UP001240447">
    <property type="component" value="Unassembled WGS sequence"/>
</dbReference>
<sequence length="139" mass="14607">MRRLTAILTATLLGAAMLAGCGEADDTAAVPADRASESTEPTASPETPQEDAVTPEQEQAVADLAEHLEVDAAEIEVVSVEDVTWPDGALGCPEPGKMYTQAMVDGQRIVLAHDGTEYAYHSGGDRAPFHCEDPKLANS</sequence>
<evidence type="ECO:0000256" key="1">
    <source>
        <dbReference type="SAM" id="MobiDB-lite"/>
    </source>
</evidence>
<evidence type="ECO:0000256" key="2">
    <source>
        <dbReference type="SAM" id="SignalP"/>
    </source>
</evidence>
<keyword evidence="4" id="KW-1185">Reference proteome</keyword>
<dbReference type="EMBL" id="JAUSQM010000001">
    <property type="protein sequence ID" value="MDP9820308.1"/>
    <property type="molecule type" value="Genomic_DNA"/>
</dbReference>
<feature type="chain" id="PRO_5045173506" description="Secreted protein" evidence="2">
    <location>
        <begin position="25"/>
        <end position="139"/>
    </location>
</feature>
<feature type="compositionally biased region" description="Polar residues" evidence="1">
    <location>
        <begin position="38"/>
        <end position="47"/>
    </location>
</feature>
<comment type="caution">
    <text evidence="3">The sequence shown here is derived from an EMBL/GenBank/DDBJ whole genome shotgun (WGS) entry which is preliminary data.</text>
</comment>
<name>A0ABT9NIR4_9ACTN</name>
<feature type="signal peptide" evidence="2">
    <location>
        <begin position="1"/>
        <end position="24"/>
    </location>
</feature>
<proteinExistence type="predicted"/>
<evidence type="ECO:0000313" key="3">
    <source>
        <dbReference type="EMBL" id="MDP9820308.1"/>
    </source>
</evidence>
<dbReference type="RefSeq" id="WP_068123661.1">
    <property type="nucleotide sequence ID" value="NZ_CCXJ01000663.1"/>
</dbReference>
<reference evidence="3 4" key="1">
    <citation type="submission" date="2023-07" db="EMBL/GenBank/DDBJ databases">
        <title>Sequencing the genomes of 1000 actinobacteria strains.</title>
        <authorList>
            <person name="Klenk H.-P."/>
        </authorList>
    </citation>
    <scope>NUCLEOTIDE SEQUENCE [LARGE SCALE GENOMIC DNA]</scope>
    <source>
        <strain evidence="3 4">GD13</strain>
    </source>
</reference>
<evidence type="ECO:0008006" key="5">
    <source>
        <dbReference type="Google" id="ProtNLM"/>
    </source>
</evidence>
<dbReference type="PROSITE" id="PS51257">
    <property type="entry name" value="PROKAR_LIPOPROTEIN"/>
    <property type="match status" value="1"/>
</dbReference>
<accession>A0ABT9NIR4</accession>
<keyword evidence="2" id="KW-0732">Signal</keyword>